<name>A0A4R5BMP7_9ACTN</name>
<feature type="non-terminal residue" evidence="2">
    <location>
        <position position="118"/>
    </location>
</feature>
<proteinExistence type="predicted"/>
<protein>
    <submittedName>
        <fullName evidence="2">Uncharacterized protein</fullName>
    </submittedName>
</protein>
<dbReference type="AlphaFoldDB" id="A0A4R5BMP7"/>
<gene>
    <name evidence="2" type="ORF">E1298_19085</name>
</gene>
<sequence>MTLTTPAPVPSSSRDRRSCGNAGPAVRQHWGTPLTFATLDPAGLLSPSTADIGAAGPALRTVPPGEIITDLETAAAQFQASFDALAAAHAPDLAPPGGGFDIDVQIWRHGHHLPPAEH</sequence>
<dbReference type="Proteomes" id="UP000294513">
    <property type="component" value="Unassembled WGS sequence"/>
</dbReference>
<comment type="caution">
    <text evidence="2">The sequence shown here is derived from an EMBL/GenBank/DDBJ whole genome shotgun (WGS) entry which is preliminary data.</text>
</comment>
<evidence type="ECO:0000256" key="1">
    <source>
        <dbReference type="SAM" id="MobiDB-lite"/>
    </source>
</evidence>
<evidence type="ECO:0000313" key="2">
    <source>
        <dbReference type="EMBL" id="TDD85164.1"/>
    </source>
</evidence>
<dbReference type="EMBL" id="SMKU01000093">
    <property type="protein sequence ID" value="TDD85164.1"/>
    <property type="molecule type" value="Genomic_DNA"/>
</dbReference>
<evidence type="ECO:0000313" key="3">
    <source>
        <dbReference type="Proteomes" id="UP000294513"/>
    </source>
</evidence>
<keyword evidence="3" id="KW-1185">Reference proteome</keyword>
<accession>A0A4R5BMP7</accession>
<feature type="region of interest" description="Disordered" evidence="1">
    <location>
        <begin position="1"/>
        <end position="26"/>
    </location>
</feature>
<reference evidence="2 3" key="1">
    <citation type="submission" date="2019-03" db="EMBL/GenBank/DDBJ databases">
        <title>Draft genome sequences of novel Actinobacteria.</title>
        <authorList>
            <person name="Sahin N."/>
            <person name="Ay H."/>
            <person name="Saygin H."/>
        </authorList>
    </citation>
    <scope>NUCLEOTIDE SEQUENCE [LARGE SCALE GENOMIC DNA]</scope>
    <source>
        <strain evidence="2 3">H3C3</strain>
    </source>
</reference>
<organism evidence="2 3">
    <name type="scientific">Actinomadura rubrisoli</name>
    <dbReference type="NCBI Taxonomy" id="2530368"/>
    <lineage>
        <taxon>Bacteria</taxon>
        <taxon>Bacillati</taxon>
        <taxon>Actinomycetota</taxon>
        <taxon>Actinomycetes</taxon>
        <taxon>Streptosporangiales</taxon>
        <taxon>Thermomonosporaceae</taxon>
        <taxon>Actinomadura</taxon>
    </lineage>
</organism>
<dbReference type="RefSeq" id="WP_207944725.1">
    <property type="nucleotide sequence ID" value="NZ_SMKU01000093.1"/>
</dbReference>